<gene>
    <name evidence="5" type="ORF">ONZ51_g1673</name>
</gene>
<dbReference type="Pfam" id="PF01370">
    <property type="entry name" value="Epimerase"/>
    <property type="match status" value="1"/>
</dbReference>
<reference evidence="5" key="1">
    <citation type="submission" date="2022-11" db="EMBL/GenBank/DDBJ databases">
        <title>Genome Sequence of Cubamyces cubensis.</title>
        <authorList>
            <person name="Buettner E."/>
        </authorList>
    </citation>
    <scope>NUCLEOTIDE SEQUENCE</scope>
    <source>
        <strain evidence="5">MPL-01</strain>
    </source>
</reference>
<protein>
    <recommendedName>
        <fullName evidence="4">NAD-dependent epimerase/dehydratase domain-containing protein</fullName>
    </recommendedName>
</protein>
<dbReference type="PANTHER" id="PTHR10366">
    <property type="entry name" value="NAD DEPENDENT EPIMERASE/DEHYDRATASE"/>
    <property type="match status" value="1"/>
</dbReference>
<proteinExistence type="inferred from homology"/>
<sequence>MPTVSSPANVLVTGANGFYGLWVVRALLERGYAVKGAVRSPTAADTLKRFIENKYPAQAAKFQTVIVPDITAPGAFDDAVKEVSAVVHTASPMTFAEEDPETYTKPAVGGTVGILQSVLKHGTNVKRVVITSSLAAVFSTDAPPGLYAEDVWNDDAVRIVAEQGRKAPGDVKYMASKTLAERAAWEFMREHKDAVKFDLCTVLPSWSMGIPSNDPASPAEMGSTPGFLYSQLFAVPPPAQREPPCFNYVDVRDAVEMHVRALEIEAAGGERFIASSHVCSWQDWLNAASALGVLPKLDKGDPKAAENCPPHPTCSNEKAQRLLGMKFRTLPETFREVYEYFNGRVTWNLPNFHRVTTTAATKDSHPDDAPNSLTLEDNASTKAPLSNKHGVVECKRRSRLHPRTTSPVSAPLPTPNPPVSAPKRYLTAPQRLDGKFTGTYTIRYSEDGSGGITGSPHFMSRRLLYALPTGRFSTPPIVEDNVESFFWVLVFSVYRTLMASKAGTLEEHEYLKCAFRSAFGRSLVLKIYDARGSTTTISHLMRSPLADDLMPFHLRILLRQFNFAMRL</sequence>
<feature type="domain" description="NAD-dependent epimerase/dehydratase" evidence="4">
    <location>
        <begin position="10"/>
        <end position="195"/>
    </location>
</feature>
<dbReference type="SUPFAM" id="SSF51735">
    <property type="entry name" value="NAD(P)-binding Rossmann-fold domains"/>
    <property type="match status" value="1"/>
</dbReference>
<keyword evidence="1" id="KW-0560">Oxidoreductase</keyword>
<evidence type="ECO:0000256" key="1">
    <source>
        <dbReference type="ARBA" id="ARBA00023002"/>
    </source>
</evidence>
<evidence type="ECO:0000256" key="3">
    <source>
        <dbReference type="SAM" id="MobiDB-lite"/>
    </source>
</evidence>
<feature type="compositionally biased region" description="Pro residues" evidence="3">
    <location>
        <begin position="410"/>
        <end position="420"/>
    </location>
</feature>
<evidence type="ECO:0000259" key="4">
    <source>
        <dbReference type="Pfam" id="PF01370"/>
    </source>
</evidence>
<dbReference type="AlphaFoldDB" id="A0AAD7XEM2"/>
<comment type="caution">
    <text evidence="5">The sequence shown here is derived from an EMBL/GenBank/DDBJ whole genome shotgun (WGS) entry which is preliminary data.</text>
</comment>
<feature type="compositionally biased region" description="Polar residues" evidence="3">
    <location>
        <begin position="371"/>
        <end position="384"/>
    </location>
</feature>
<feature type="region of interest" description="Disordered" evidence="3">
    <location>
        <begin position="359"/>
        <end position="424"/>
    </location>
</feature>
<dbReference type="GO" id="GO:0016616">
    <property type="term" value="F:oxidoreductase activity, acting on the CH-OH group of donors, NAD or NADP as acceptor"/>
    <property type="evidence" value="ECO:0007669"/>
    <property type="project" value="TreeGrafter"/>
</dbReference>
<comment type="similarity">
    <text evidence="2">Belongs to the NAD(P)-dependent epimerase/dehydratase family. Dihydroflavonol-4-reductase subfamily.</text>
</comment>
<organism evidence="5 6">
    <name type="scientific">Trametes cubensis</name>
    <dbReference type="NCBI Taxonomy" id="1111947"/>
    <lineage>
        <taxon>Eukaryota</taxon>
        <taxon>Fungi</taxon>
        <taxon>Dikarya</taxon>
        <taxon>Basidiomycota</taxon>
        <taxon>Agaricomycotina</taxon>
        <taxon>Agaricomycetes</taxon>
        <taxon>Polyporales</taxon>
        <taxon>Polyporaceae</taxon>
        <taxon>Trametes</taxon>
    </lineage>
</organism>
<dbReference type="EMBL" id="JAPEVG010000023">
    <property type="protein sequence ID" value="KAJ8495510.1"/>
    <property type="molecule type" value="Genomic_DNA"/>
</dbReference>
<dbReference type="InterPro" id="IPR050425">
    <property type="entry name" value="NAD(P)_dehydrat-like"/>
</dbReference>
<evidence type="ECO:0000256" key="2">
    <source>
        <dbReference type="ARBA" id="ARBA00023445"/>
    </source>
</evidence>
<dbReference type="PANTHER" id="PTHR10366:SF564">
    <property type="entry name" value="STEROL-4-ALPHA-CARBOXYLATE 3-DEHYDROGENASE, DECARBOXYLATING"/>
    <property type="match status" value="1"/>
</dbReference>
<dbReference type="InterPro" id="IPR001509">
    <property type="entry name" value="Epimerase_deHydtase"/>
</dbReference>
<dbReference type="Proteomes" id="UP001215151">
    <property type="component" value="Unassembled WGS sequence"/>
</dbReference>
<evidence type="ECO:0000313" key="6">
    <source>
        <dbReference type="Proteomes" id="UP001215151"/>
    </source>
</evidence>
<accession>A0AAD7XEM2</accession>
<keyword evidence="6" id="KW-1185">Reference proteome</keyword>
<evidence type="ECO:0000313" key="5">
    <source>
        <dbReference type="EMBL" id="KAJ8495510.1"/>
    </source>
</evidence>
<name>A0AAD7XEM2_9APHY</name>
<dbReference type="InterPro" id="IPR036291">
    <property type="entry name" value="NAD(P)-bd_dom_sf"/>
</dbReference>
<dbReference type="Gene3D" id="3.40.50.720">
    <property type="entry name" value="NAD(P)-binding Rossmann-like Domain"/>
    <property type="match status" value="1"/>
</dbReference>